<evidence type="ECO:0000313" key="2">
    <source>
        <dbReference type="Proteomes" id="UP000594029"/>
    </source>
</evidence>
<name>A0A7U3NKN5_9CAUD</name>
<dbReference type="EMBL" id="MW084976">
    <property type="protein sequence ID" value="QOV08392.1"/>
    <property type="molecule type" value="Genomic_DNA"/>
</dbReference>
<keyword evidence="2" id="KW-1185">Reference proteome</keyword>
<organism evidence="1 2">
    <name type="scientific">Bacillus phage Kirov</name>
    <dbReference type="NCBI Taxonomy" id="2783539"/>
    <lineage>
        <taxon>Viruses</taxon>
        <taxon>Duplodnaviria</taxon>
        <taxon>Heunggongvirae</taxon>
        <taxon>Uroviricota</taxon>
        <taxon>Caudoviricetes</taxon>
        <taxon>Andregratiavirinae</taxon>
        <taxon>Kirovvirus</taxon>
        <taxon>Kirovvirus kirov</taxon>
    </lineage>
</organism>
<dbReference type="Proteomes" id="UP000594029">
    <property type="component" value="Segment"/>
</dbReference>
<gene>
    <name evidence="1" type="ORF">Kirov_193</name>
</gene>
<accession>A0A7U3NKN5</accession>
<sequence length="63" mass="7268">MIDTVAKLKVHLKLFKSQALKAGATQFQLYPMFCTYYDKNKHKYGVSKVQVLDLACEILIEED</sequence>
<evidence type="ECO:0000313" key="1">
    <source>
        <dbReference type="EMBL" id="QOV08392.1"/>
    </source>
</evidence>
<proteinExistence type="predicted"/>
<protein>
    <submittedName>
        <fullName evidence="1">Uncharacterized protein</fullName>
    </submittedName>
</protein>
<reference evidence="1 2" key="1">
    <citation type="submission" date="2020-10" db="EMBL/GenBank/DDBJ databases">
        <authorList>
            <person name="Kazantseva O.A."/>
            <person name="Piligrimova E.G."/>
            <person name="Shadrin A.M."/>
        </authorList>
    </citation>
    <scope>NUCLEOTIDE SEQUENCE [LARGE SCALE GENOMIC DNA]</scope>
</reference>